<organism evidence="10 11">
    <name type="scientific">Citricoccus muralis</name>
    <dbReference type="NCBI Taxonomy" id="169134"/>
    <lineage>
        <taxon>Bacteria</taxon>
        <taxon>Bacillati</taxon>
        <taxon>Actinomycetota</taxon>
        <taxon>Actinomycetes</taxon>
        <taxon>Micrococcales</taxon>
        <taxon>Micrococcaceae</taxon>
        <taxon>Citricoccus</taxon>
    </lineage>
</organism>
<keyword evidence="11" id="KW-1185">Reference proteome</keyword>
<keyword evidence="6" id="KW-0408">Iron</keyword>
<comment type="caution">
    <text evidence="10">The sequence shown here is derived from an EMBL/GenBank/DDBJ whole genome shotgun (WGS) entry which is preliminary data.</text>
</comment>
<gene>
    <name evidence="10" type="ORF">C8E99_1299</name>
</gene>
<accession>A0A3D9LAV5</accession>
<dbReference type="InterPro" id="IPR016454">
    <property type="entry name" value="Cysteine_dSase"/>
</dbReference>
<comment type="catalytic activity">
    <reaction evidence="8">
        <text>(sulfur carrier)-H + L-cysteine = (sulfur carrier)-SH + L-alanine</text>
        <dbReference type="Rhea" id="RHEA:43892"/>
        <dbReference type="Rhea" id="RHEA-COMP:14737"/>
        <dbReference type="Rhea" id="RHEA-COMP:14739"/>
        <dbReference type="ChEBI" id="CHEBI:29917"/>
        <dbReference type="ChEBI" id="CHEBI:35235"/>
        <dbReference type="ChEBI" id="CHEBI:57972"/>
        <dbReference type="ChEBI" id="CHEBI:64428"/>
        <dbReference type="EC" id="2.8.1.7"/>
    </reaction>
</comment>
<dbReference type="InterPro" id="IPR015421">
    <property type="entry name" value="PyrdxlP-dep_Trfase_major"/>
</dbReference>
<proteinExistence type="inferred from homology"/>
<evidence type="ECO:0000256" key="7">
    <source>
        <dbReference type="ARBA" id="ARBA00023014"/>
    </source>
</evidence>
<dbReference type="PIRSF" id="PIRSF005572">
    <property type="entry name" value="NifS"/>
    <property type="match status" value="1"/>
</dbReference>
<dbReference type="GO" id="GO:0046872">
    <property type="term" value="F:metal ion binding"/>
    <property type="evidence" value="ECO:0007669"/>
    <property type="project" value="UniProtKB-KW"/>
</dbReference>
<evidence type="ECO:0000256" key="2">
    <source>
        <dbReference type="ARBA" id="ARBA00006490"/>
    </source>
</evidence>
<sequence length="426" mass="44572">MTTSASRTRVYLDHAATTALRPVALEAFTASARTLGNQSSLHQSGRGAKLRVETARDALAATLGAHPSEIIFTSGGTESDNLALKGLYWARRDRARAAGAPECHRIVLTGLEHHAVLDAAKWLETHEGARLDFVPVLADGRVDLDAWRAALARDPETIAVATLMWANNEIGTIQPIAAAAALAADHGVPFHTDAVQAFGAVPLDFQASGATTMAVTGHKIGAPVGVGALLVRRDAALTPVLHGGGQERDIRSGTIPAALIEAFAAAATEAHAHLSAERERVGGLREQLIKGIRELVPEARLTGAEDLDPLTGERLPAGTRRLPGNVHFVFPGCEGDSILFGLDMVGVEASTGSACSAGVPRPSHVLIALGIEEELARCVQRFSLGHTSGPADVEQVLSVLPDVHASALRAGLSGHDSRIKTANSQR</sequence>
<dbReference type="AlphaFoldDB" id="A0A3D9LAV5"/>
<evidence type="ECO:0000259" key="9">
    <source>
        <dbReference type="Pfam" id="PF00266"/>
    </source>
</evidence>
<dbReference type="GO" id="GO:0051536">
    <property type="term" value="F:iron-sulfur cluster binding"/>
    <property type="evidence" value="ECO:0007669"/>
    <property type="project" value="UniProtKB-KW"/>
</dbReference>
<evidence type="ECO:0000256" key="4">
    <source>
        <dbReference type="ARBA" id="ARBA00022723"/>
    </source>
</evidence>
<keyword evidence="5" id="KW-0663">Pyridoxal phosphate</keyword>
<keyword evidence="3" id="KW-0808">Transferase</keyword>
<reference evidence="10 11" key="1">
    <citation type="submission" date="2018-07" db="EMBL/GenBank/DDBJ databases">
        <title>Sequencing the genomes of 1000 actinobacteria strains.</title>
        <authorList>
            <person name="Klenk H.-P."/>
        </authorList>
    </citation>
    <scope>NUCLEOTIDE SEQUENCE [LARGE SCALE GENOMIC DNA]</scope>
    <source>
        <strain evidence="10 11">DSM 14442</strain>
    </source>
</reference>
<dbReference type="SUPFAM" id="SSF53383">
    <property type="entry name" value="PLP-dependent transferases"/>
    <property type="match status" value="1"/>
</dbReference>
<evidence type="ECO:0000313" key="11">
    <source>
        <dbReference type="Proteomes" id="UP000256727"/>
    </source>
</evidence>
<dbReference type="Proteomes" id="UP000256727">
    <property type="component" value="Unassembled WGS sequence"/>
</dbReference>
<dbReference type="PANTHER" id="PTHR11601:SF34">
    <property type="entry name" value="CYSTEINE DESULFURASE"/>
    <property type="match status" value="1"/>
</dbReference>
<evidence type="ECO:0000256" key="3">
    <source>
        <dbReference type="ARBA" id="ARBA00022679"/>
    </source>
</evidence>
<dbReference type="Gene3D" id="3.40.640.10">
    <property type="entry name" value="Type I PLP-dependent aspartate aminotransferase-like (Major domain)"/>
    <property type="match status" value="1"/>
</dbReference>
<dbReference type="EMBL" id="QREH01000001">
    <property type="protein sequence ID" value="REE03488.1"/>
    <property type="molecule type" value="Genomic_DNA"/>
</dbReference>
<comment type="cofactor">
    <cofactor evidence="1">
        <name>pyridoxal 5'-phosphate</name>
        <dbReference type="ChEBI" id="CHEBI:597326"/>
    </cofactor>
</comment>
<protein>
    <submittedName>
        <fullName evidence="10">Cysteine desulfurase</fullName>
    </submittedName>
</protein>
<dbReference type="RefSeq" id="WP_115931596.1">
    <property type="nucleotide sequence ID" value="NZ_QREH01000001.1"/>
</dbReference>
<dbReference type="Pfam" id="PF00266">
    <property type="entry name" value="Aminotran_5"/>
    <property type="match status" value="1"/>
</dbReference>
<feature type="domain" description="Aminotransferase class V" evidence="9">
    <location>
        <begin position="10"/>
        <end position="396"/>
    </location>
</feature>
<dbReference type="InterPro" id="IPR015424">
    <property type="entry name" value="PyrdxlP-dep_Trfase"/>
</dbReference>
<dbReference type="PANTHER" id="PTHR11601">
    <property type="entry name" value="CYSTEINE DESULFURYLASE FAMILY MEMBER"/>
    <property type="match status" value="1"/>
</dbReference>
<dbReference type="Gene3D" id="3.90.1150.10">
    <property type="entry name" value="Aspartate Aminotransferase, domain 1"/>
    <property type="match status" value="1"/>
</dbReference>
<dbReference type="GO" id="GO:0031071">
    <property type="term" value="F:cysteine desulfurase activity"/>
    <property type="evidence" value="ECO:0007669"/>
    <property type="project" value="UniProtKB-EC"/>
</dbReference>
<evidence type="ECO:0000256" key="8">
    <source>
        <dbReference type="ARBA" id="ARBA00050776"/>
    </source>
</evidence>
<keyword evidence="4" id="KW-0479">Metal-binding</keyword>
<dbReference type="FunFam" id="3.40.640.10:FF:000084">
    <property type="entry name" value="IscS-like cysteine desulfurase"/>
    <property type="match status" value="1"/>
</dbReference>
<name>A0A3D9LAV5_9MICC</name>
<dbReference type="Gene3D" id="1.10.260.50">
    <property type="match status" value="1"/>
</dbReference>
<evidence type="ECO:0000256" key="6">
    <source>
        <dbReference type="ARBA" id="ARBA00023004"/>
    </source>
</evidence>
<dbReference type="InterPro" id="IPR015422">
    <property type="entry name" value="PyrdxlP-dep_Trfase_small"/>
</dbReference>
<keyword evidence="7" id="KW-0411">Iron-sulfur</keyword>
<evidence type="ECO:0000256" key="5">
    <source>
        <dbReference type="ARBA" id="ARBA00022898"/>
    </source>
</evidence>
<evidence type="ECO:0000313" key="10">
    <source>
        <dbReference type="EMBL" id="REE03488.1"/>
    </source>
</evidence>
<dbReference type="OrthoDB" id="9808002at2"/>
<dbReference type="InterPro" id="IPR000192">
    <property type="entry name" value="Aminotrans_V_dom"/>
</dbReference>
<evidence type="ECO:0000256" key="1">
    <source>
        <dbReference type="ARBA" id="ARBA00001933"/>
    </source>
</evidence>
<comment type="similarity">
    <text evidence="2">Belongs to the class-V pyridoxal-phosphate-dependent aminotransferase family. NifS/IscS subfamily.</text>
</comment>